<evidence type="ECO:0000313" key="1">
    <source>
        <dbReference type="EMBL" id="KAI3355831.1"/>
    </source>
</evidence>
<proteinExistence type="predicted"/>
<comment type="caution">
    <text evidence="1">The sequence shown here is derived from an EMBL/GenBank/DDBJ whole genome shotgun (WGS) entry which is preliminary data.</text>
</comment>
<reference evidence="1" key="1">
    <citation type="submission" date="2022-04" db="EMBL/GenBank/DDBJ databases">
        <title>Jade perch genome.</title>
        <authorList>
            <person name="Chao B."/>
        </authorList>
    </citation>
    <scope>NUCLEOTIDE SEQUENCE</scope>
    <source>
        <strain evidence="1">CB-2022</strain>
    </source>
</reference>
<accession>A0ACB8VJY2</accession>
<sequence>MDALRTAVFVLFVLPAPVSCNAETFFTEPVICYVLDGFLIVYCIIATVFLFREKDKEEENGAIYQELERPKDADPYQVLEPSKKKKKAGKKKKAVIGAVSLSVVLDGNQNSLHLRHFISDCRQKD</sequence>
<organism evidence="1 2">
    <name type="scientific">Scortum barcoo</name>
    <name type="common">barcoo grunter</name>
    <dbReference type="NCBI Taxonomy" id="214431"/>
    <lineage>
        <taxon>Eukaryota</taxon>
        <taxon>Metazoa</taxon>
        <taxon>Chordata</taxon>
        <taxon>Craniata</taxon>
        <taxon>Vertebrata</taxon>
        <taxon>Euteleostomi</taxon>
        <taxon>Actinopterygii</taxon>
        <taxon>Neopterygii</taxon>
        <taxon>Teleostei</taxon>
        <taxon>Neoteleostei</taxon>
        <taxon>Acanthomorphata</taxon>
        <taxon>Eupercaria</taxon>
        <taxon>Centrarchiformes</taxon>
        <taxon>Terapontoidei</taxon>
        <taxon>Terapontidae</taxon>
        <taxon>Scortum</taxon>
    </lineage>
</organism>
<name>A0ACB8VJY2_9TELE</name>
<gene>
    <name evidence="1" type="ORF">L3Q82_004391</name>
</gene>
<keyword evidence="2" id="KW-1185">Reference proteome</keyword>
<dbReference type="Proteomes" id="UP000831701">
    <property type="component" value="Chromosome 20"/>
</dbReference>
<protein>
    <submittedName>
        <fullName evidence="1">Uncharacterized protein</fullName>
    </submittedName>
</protein>
<evidence type="ECO:0000313" key="2">
    <source>
        <dbReference type="Proteomes" id="UP000831701"/>
    </source>
</evidence>
<dbReference type="EMBL" id="CM041550">
    <property type="protein sequence ID" value="KAI3355831.1"/>
    <property type="molecule type" value="Genomic_DNA"/>
</dbReference>